<gene>
    <name evidence="2" type="ORF">Touem01_00037</name>
</gene>
<accession>A0AAU6W1J0</accession>
<dbReference type="InterPro" id="IPR055665">
    <property type="entry name" value="DUF7241"/>
</dbReference>
<organism evidence="2">
    <name type="scientific">Pseudomonas phage Touem01</name>
    <dbReference type="NCBI Taxonomy" id="3138548"/>
    <lineage>
        <taxon>Viruses</taxon>
    </lineage>
</organism>
<reference evidence="2" key="1">
    <citation type="journal article" date="2024" name="J. Gen. Virol.">
        <title>Novel phages of Pseudomonas syringae unveil numerous potential auxiliary metabolic genes.</title>
        <authorList>
            <person name="Feltin C."/>
            <person name="Garneau J.R."/>
            <person name="Morris C.E."/>
            <person name="Berard A."/>
            <person name="Torres-Barcelo C."/>
        </authorList>
    </citation>
    <scope>NUCLEOTIDE SEQUENCE</scope>
</reference>
<proteinExistence type="predicted"/>
<evidence type="ECO:0000313" key="2">
    <source>
        <dbReference type="EMBL" id="XAI70566.1"/>
    </source>
</evidence>
<feature type="domain" description="DUF7241" evidence="1">
    <location>
        <begin position="188"/>
        <end position="258"/>
    </location>
</feature>
<dbReference type="Pfam" id="PF23889">
    <property type="entry name" value="DUF7241"/>
    <property type="match status" value="1"/>
</dbReference>
<evidence type="ECO:0000259" key="1">
    <source>
        <dbReference type="Pfam" id="PF23889"/>
    </source>
</evidence>
<dbReference type="EMBL" id="PP179325">
    <property type="protein sequence ID" value="XAI70566.1"/>
    <property type="molecule type" value="Genomic_DNA"/>
</dbReference>
<name>A0AAU6W1J0_9VIRU</name>
<protein>
    <recommendedName>
        <fullName evidence="1">DUF7241 domain-containing protein</fullName>
    </recommendedName>
</protein>
<sequence>MNESIKIDLDAIELLARKATPGPWWIDSHGHMMVSQANGGHEPIFQAANLVENAARHPETGNLSHWPNDWDASFIASANPAVVLELVRRLRAAETLAAARIEHVPKQARTVLVFADIDPDHRAEAEEFSEAIKKRCTSCDSTLVAFFPAGADVKACDSEQLRQVGLLRLPSTHSPKGKLRSTLNDGRAPAAIARERGWGTGTRIVGDEGSGPTVIEITAIGEGDLLAKKISHNGKRVKANCEDESSWTLDCRDWQEVPS</sequence>